<accession>A0ABS2HPI0</accession>
<evidence type="ECO:0000313" key="2">
    <source>
        <dbReference type="Proteomes" id="UP000712045"/>
    </source>
</evidence>
<gene>
    <name evidence="1" type="ORF">JS521_03670</name>
</gene>
<sequence length="85" mass="8449">MRTKPTMYKRMLRSALAASFVAALGLGLTGVGVMGGSGEQKAVQAAAPSDIGWAAPATVPGDIGWVAPAATPGDIGWVAPARTVA</sequence>
<reference evidence="1 2" key="1">
    <citation type="submission" date="2021-02" db="EMBL/GenBank/DDBJ databases">
        <title>Genome Streptomyces sp. RHZ10.</title>
        <authorList>
            <person name="Besaury L."/>
        </authorList>
    </citation>
    <scope>NUCLEOTIDE SEQUENCE [LARGE SCALE GENOMIC DNA]</scope>
    <source>
        <strain evidence="1 2">RHZ10</strain>
    </source>
</reference>
<keyword evidence="2" id="KW-1185">Reference proteome</keyword>
<comment type="caution">
    <text evidence="1">The sequence shown here is derived from an EMBL/GenBank/DDBJ whole genome shotgun (WGS) entry which is preliminary data.</text>
</comment>
<proteinExistence type="predicted"/>
<name>A0ABS2HPI0_9ACTN</name>
<evidence type="ECO:0000313" key="1">
    <source>
        <dbReference type="EMBL" id="MBM7052986.1"/>
    </source>
</evidence>
<dbReference type="Proteomes" id="UP000712045">
    <property type="component" value="Unassembled WGS sequence"/>
</dbReference>
<dbReference type="EMBL" id="JAFEUF010000009">
    <property type="protein sequence ID" value="MBM7052986.1"/>
    <property type="molecule type" value="Genomic_DNA"/>
</dbReference>
<protein>
    <submittedName>
        <fullName evidence="1">Uncharacterized protein</fullName>
    </submittedName>
</protein>
<organism evidence="1 2">
    <name type="scientific">Streptomyces durocortorensis</name>
    <dbReference type="NCBI Taxonomy" id="2811104"/>
    <lineage>
        <taxon>Bacteria</taxon>
        <taxon>Bacillati</taxon>
        <taxon>Actinomycetota</taxon>
        <taxon>Actinomycetes</taxon>
        <taxon>Kitasatosporales</taxon>
        <taxon>Streptomycetaceae</taxon>
        <taxon>Streptomyces</taxon>
    </lineage>
</organism>